<organism evidence="1 2">
    <name type="scientific">Nonomuraea harbinensis</name>
    <dbReference type="NCBI Taxonomy" id="1286938"/>
    <lineage>
        <taxon>Bacteria</taxon>
        <taxon>Bacillati</taxon>
        <taxon>Actinomycetota</taxon>
        <taxon>Actinomycetes</taxon>
        <taxon>Streptosporangiales</taxon>
        <taxon>Streptosporangiaceae</taxon>
        <taxon>Nonomuraea</taxon>
    </lineage>
</organism>
<gene>
    <name evidence="1" type="ORF">ACFPUY_38135</name>
</gene>
<dbReference type="Proteomes" id="UP001596096">
    <property type="component" value="Unassembled WGS sequence"/>
</dbReference>
<sequence length="92" mass="10375">MDQQIKDGSWVVLGSRPISPQIRIPQYKTLAGPHGDYHIQDLQGNIGRRLSLKEAQLLRPHKSFSPALVEKALSAFHGLEPWMPIFDEMTAN</sequence>
<name>A0ABW1C5N4_9ACTN</name>
<reference evidence="2" key="1">
    <citation type="journal article" date="2019" name="Int. J. Syst. Evol. Microbiol.">
        <title>The Global Catalogue of Microorganisms (GCM) 10K type strain sequencing project: providing services to taxonomists for standard genome sequencing and annotation.</title>
        <authorList>
            <consortium name="The Broad Institute Genomics Platform"/>
            <consortium name="The Broad Institute Genome Sequencing Center for Infectious Disease"/>
            <person name="Wu L."/>
            <person name="Ma J."/>
        </authorList>
    </citation>
    <scope>NUCLEOTIDE SEQUENCE [LARGE SCALE GENOMIC DNA]</scope>
    <source>
        <strain evidence="2">CGMCC 4.7106</strain>
    </source>
</reference>
<dbReference type="RefSeq" id="WP_219546517.1">
    <property type="nucleotide sequence ID" value="NZ_JAHKRN010000024.1"/>
</dbReference>
<evidence type="ECO:0000313" key="1">
    <source>
        <dbReference type="EMBL" id="MFC5820951.1"/>
    </source>
</evidence>
<dbReference type="EMBL" id="JBHSNW010000029">
    <property type="protein sequence ID" value="MFC5820951.1"/>
    <property type="molecule type" value="Genomic_DNA"/>
</dbReference>
<comment type="caution">
    <text evidence="1">The sequence shown here is derived from an EMBL/GenBank/DDBJ whole genome shotgun (WGS) entry which is preliminary data.</text>
</comment>
<evidence type="ECO:0000313" key="2">
    <source>
        <dbReference type="Proteomes" id="UP001596096"/>
    </source>
</evidence>
<keyword evidence="2" id="KW-1185">Reference proteome</keyword>
<proteinExistence type="predicted"/>
<protein>
    <submittedName>
        <fullName evidence="1">Uncharacterized protein</fullName>
    </submittedName>
</protein>
<accession>A0ABW1C5N4</accession>